<protein>
    <submittedName>
        <fullName evidence="1">Uncharacterized protein</fullName>
    </submittedName>
</protein>
<dbReference type="EMBL" id="JADUNP010000024">
    <property type="protein sequence ID" value="MBH1652966.1"/>
    <property type="molecule type" value="Genomic_DNA"/>
</dbReference>
<gene>
    <name evidence="1" type="ORF">I5U67_12390</name>
</gene>
<dbReference type="Proteomes" id="UP000625930">
    <property type="component" value="Unassembled WGS sequence"/>
</dbReference>
<evidence type="ECO:0000313" key="1">
    <source>
        <dbReference type="EMBL" id="MBH1652966.1"/>
    </source>
</evidence>
<organism evidence="1 2">
    <name type="scientific">Stenotrophomonas maltophilia</name>
    <name type="common">Pseudomonas maltophilia</name>
    <name type="synonym">Xanthomonas maltophilia</name>
    <dbReference type="NCBI Taxonomy" id="40324"/>
    <lineage>
        <taxon>Bacteria</taxon>
        <taxon>Pseudomonadati</taxon>
        <taxon>Pseudomonadota</taxon>
        <taxon>Gammaproteobacteria</taxon>
        <taxon>Lysobacterales</taxon>
        <taxon>Lysobacteraceae</taxon>
        <taxon>Stenotrophomonas</taxon>
        <taxon>Stenotrophomonas maltophilia group</taxon>
    </lineage>
</organism>
<sequence length="106" mass="11612">MNEWFARFPITGKAVAEALESFAGPEDIWEVSAIETLTSADDVLLGDLWRRVVAGDRVFATREICSALARADQVVTLYARLIGNDNVHLYIDDGIAASDDGIQEGR</sequence>
<accession>A0A6B8IZV9</accession>
<reference evidence="1" key="1">
    <citation type="submission" date="2020-11" db="EMBL/GenBank/DDBJ databases">
        <title>Enhanced detection system for hospital associated transmission using whole genome sequencing surveillance.</title>
        <authorList>
            <person name="Harrison L.H."/>
            <person name="Van Tyne D."/>
            <person name="Marsh J.W."/>
            <person name="Griffith M.P."/>
            <person name="Snyder D.J."/>
            <person name="Cooper V.S."/>
            <person name="Mustapha M."/>
        </authorList>
    </citation>
    <scope>NUCLEOTIDE SEQUENCE</scope>
    <source>
        <strain evidence="1">STEN00091</strain>
    </source>
</reference>
<proteinExistence type="predicted"/>
<name>A0A6B8IZV9_STEMA</name>
<dbReference type="RefSeq" id="WP_154262618.1">
    <property type="nucleotide sequence ID" value="NZ_CP040438.1"/>
</dbReference>
<comment type="caution">
    <text evidence="1">The sequence shown here is derived from an EMBL/GenBank/DDBJ whole genome shotgun (WGS) entry which is preliminary data.</text>
</comment>
<evidence type="ECO:0000313" key="2">
    <source>
        <dbReference type="Proteomes" id="UP000625930"/>
    </source>
</evidence>
<dbReference type="AlphaFoldDB" id="A0A6B8IZV9"/>